<reference evidence="1" key="1">
    <citation type="submission" date="2009-08" db="EMBL/GenBank/DDBJ databases">
        <authorList>
            <person name="Cheung F."/>
            <person name="Xiao Y."/>
            <person name="Chan A."/>
            <person name="Moskal W."/>
            <person name="Town C.D."/>
        </authorList>
    </citation>
    <scope>NUCLEOTIDE SEQUENCE</scope>
</reference>
<feature type="non-terminal residue" evidence="1">
    <location>
        <position position="109"/>
    </location>
</feature>
<dbReference type="AlphaFoldDB" id="C6T5U7"/>
<dbReference type="EMBL" id="BT092811">
    <property type="protein sequence ID" value="ACU17139.1"/>
    <property type="molecule type" value="mRNA"/>
</dbReference>
<evidence type="ECO:0000313" key="1">
    <source>
        <dbReference type="EMBL" id="ACU17139.1"/>
    </source>
</evidence>
<organism evidence="1">
    <name type="scientific">Glycine max</name>
    <name type="common">Soybean</name>
    <name type="synonym">Glycine hispida</name>
    <dbReference type="NCBI Taxonomy" id="3847"/>
    <lineage>
        <taxon>Eukaryota</taxon>
        <taxon>Viridiplantae</taxon>
        <taxon>Streptophyta</taxon>
        <taxon>Embryophyta</taxon>
        <taxon>Tracheophyta</taxon>
        <taxon>Spermatophyta</taxon>
        <taxon>Magnoliopsida</taxon>
        <taxon>eudicotyledons</taxon>
        <taxon>Gunneridae</taxon>
        <taxon>Pentapetalae</taxon>
        <taxon>rosids</taxon>
        <taxon>fabids</taxon>
        <taxon>Fabales</taxon>
        <taxon>Fabaceae</taxon>
        <taxon>Papilionoideae</taxon>
        <taxon>50 kb inversion clade</taxon>
        <taxon>NPAAA clade</taxon>
        <taxon>indigoferoid/millettioid clade</taxon>
        <taxon>Phaseoleae</taxon>
        <taxon>Glycine</taxon>
        <taxon>Glycine subgen. Soja</taxon>
    </lineage>
</organism>
<accession>C6T5U7</accession>
<protein>
    <submittedName>
        <fullName evidence="1">Uncharacterized protein</fullName>
    </submittedName>
</protein>
<sequence>MHSDFILQQLSLVKRDNFDSVFLVLDFLDLDMNPSSSDSSLIFPFFLPRFFSAFPQTTIFRSSFSSTSSDFSLGFQMNRDLELPVARISSRGCNLFTGLMVVMFGSITS</sequence>
<proteinExistence type="evidence at transcript level"/>
<name>C6T5U7_SOYBN</name>